<dbReference type="KEGG" id="amx:AM2010_299"/>
<name>A0A0G3X7K3_9SPHN</name>
<keyword evidence="3" id="KW-1185">Reference proteome</keyword>
<dbReference type="AlphaFoldDB" id="A0A0G3X7K3"/>
<accession>A0A0G3X7K3</accession>
<dbReference type="PATRIC" id="fig|543877.4.peg.301"/>
<reference evidence="2 3" key="1">
    <citation type="submission" date="2015-06" db="EMBL/GenBank/DDBJ databases">
        <authorList>
            <person name="Kim K.M."/>
        </authorList>
    </citation>
    <scope>NUCLEOTIDE SEQUENCE [LARGE SCALE GENOMIC DNA]</scope>
    <source>
        <strain evidence="2 3">KCTC 22370</strain>
    </source>
</reference>
<dbReference type="Proteomes" id="UP000037643">
    <property type="component" value="Chromosome"/>
</dbReference>
<dbReference type="EMBL" id="CP011805">
    <property type="protein sequence ID" value="AKM06388.1"/>
    <property type="molecule type" value="Genomic_DNA"/>
</dbReference>
<gene>
    <name evidence="2" type="ORF">AM2010_299</name>
</gene>
<feature type="region of interest" description="Disordered" evidence="1">
    <location>
        <begin position="58"/>
        <end position="82"/>
    </location>
</feature>
<sequence length="249" mass="25847">MLAAPRPISSWSGSIRCRRFAASVCATETDSTNPITDNSNAGTSSCCHKFGSNKGTVKGGRLRGISPTTFTPKRSRSKATTASVEATTAAIGPVLAISSAGRPGMPSRISVGFNPLRTQNRNVSEATPIPTVGRLVPPILLARVVNSSGIASPEAAIPRIDFNWLVAMMMPEAVMNPDTTGCDRRLARKPSLSIPIKVRISPDSRAKTSAAATNSALPGGATLPAAARVINEMTATGPTASVRLVPKMA</sequence>
<evidence type="ECO:0000313" key="2">
    <source>
        <dbReference type="EMBL" id="AKM06388.1"/>
    </source>
</evidence>
<proteinExistence type="predicted"/>
<organism evidence="2 3">
    <name type="scientific">Pelagerythrobacter marensis</name>
    <dbReference type="NCBI Taxonomy" id="543877"/>
    <lineage>
        <taxon>Bacteria</taxon>
        <taxon>Pseudomonadati</taxon>
        <taxon>Pseudomonadota</taxon>
        <taxon>Alphaproteobacteria</taxon>
        <taxon>Sphingomonadales</taxon>
        <taxon>Erythrobacteraceae</taxon>
        <taxon>Pelagerythrobacter</taxon>
    </lineage>
</organism>
<evidence type="ECO:0000313" key="3">
    <source>
        <dbReference type="Proteomes" id="UP000037643"/>
    </source>
</evidence>
<protein>
    <submittedName>
        <fullName evidence="2">Uncharacterized protein</fullName>
    </submittedName>
</protein>
<evidence type="ECO:0000256" key="1">
    <source>
        <dbReference type="SAM" id="MobiDB-lite"/>
    </source>
</evidence>